<reference evidence="2 3" key="2">
    <citation type="submission" date="2016-08" db="EMBL/GenBank/DDBJ databases">
        <title>Orenia metallireducens sp. nov. strain Z6, a Novel Metal-reducing Firmicute from the Deep Subsurface.</title>
        <authorList>
            <person name="Maxim B.I."/>
            <person name="Kenneth K."/>
            <person name="Flynn T.M."/>
            <person name="Oloughlin E.J."/>
            <person name="Locke R.A."/>
            <person name="Weber J.R."/>
            <person name="Egan S.M."/>
            <person name="Mackie R.I."/>
            <person name="Cann I.K."/>
        </authorList>
    </citation>
    <scope>NUCLEOTIDE SEQUENCE [LARGE SCALE GENOMIC DNA]</scope>
    <source>
        <strain evidence="2 3">Z6</strain>
    </source>
</reference>
<keyword evidence="3" id="KW-1185">Reference proteome</keyword>
<comment type="caution">
    <text evidence="2">The sequence shown here is derived from an EMBL/GenBank/DDBJ whole genome shotgun (WGS) entry which is preliminary data.</text>
</comment>
<dbReference type="InterPro" id="IPR013783">
    <property type="entry name" value="Ig-like_fold"/>
</dbReference>
<evidence type="ECO:0000313" key="3">
    <source>
        <dbReference type="Proteomes" id="UP000093514"/>
    </source>
</evidence>
<dbReference type="EMBL" id="LWDV01000010">
    <property type="protein sequence ID" value="OCL25417.1"/>
    <property type="molecule type" value="Genomic_DNA"/>
</dbReference>
<organism evidence="2 3">
    <name type="scientific">Orenia metallireducens</name>
    <dbReference type="NCBI Taxonomy" id="1413210"/>
    <lineage>
        <taxon>Bacteria</taxon>
        <taxon>Bacillati</taxon>
        <taxon>Bacillota</taxon>
        <taxon>Clostridia</taxon>
        <taxon>Halanaerobiales</taxon>
        <taxon>Halobacteroidaceae</taxon>
        <taxon>Orenia</taxon>
    </lineage>
</organism>
<dbReference type="Proteomes" id="UP000093514">
    <property type="component" value="Unassembled WGS sequence"/>
</dbReference>
<dbReference type="SMART" id="SM01066">
    <property type="entry name" value="CBM_25"/>
    <property type="match status" value="1"/>
</dbReference>
<dbReference type="OrthoDB" id="1683298at2"/>
<sequence>MQATMTYSEVTVTPTPITAGEKVTVKYDGLLNSNGASKVYLHAGVGFKDNWRDVTDIEMQSQNDGSWSAQLRINTTDRFNFCFKDSANNWDNNGGSNWSFEVHNGQMYS</sequence>
<name>A0A1C0A5I8_9FIRM</name>
<evidence type="ECO:0000259" key="1">
    <source>
        <dbReference type="SMART" id="SM01066"/>
    </source>
</evidence>
<dbReference type="AlphaFoldDB" id="A0A1C0A5I8"/>
<reference evidence="3" key="1">
    <citation type="submission" date="2016-07" db="EMBL/GenBank/DDBJ databases">
        <authorList>
            <person name="Florea S."/>
            <person name="Webb J.S."/>
            <person name="Jaromczyk J."/>
            <person name="Schardl C.L."/>
        </authorList>
    </citation>
    <scope>NUCLEOTIDE SEQUENCE [LARGE SCALE GENOMIC DNA]</scope>
    <source>
        <strain evidence="3">Z6</strain>
    </source>
</reference>
<dbReference type="Gene3D" id="2.60.40.10">
    <property type="entry name" value="Immunoglobulins"/>
    <property type="match status" value="1"/>
</dbReference>
<accession>A0A1C0A5I8</accession>
<proteinExistence type="predicted"/>
<protein>
    <submittedName>
        <fullName evidence="2">Carbohydrate-binding protein</fullName>
    </submittedName>
</protein>
<dbReference type="Pfam" id="PF16760">
    <property type="entry name" value="CBM53"/>
    <property type="match status" value="1"/>
</dbReference>
<dbReference type="InterPro" id="IPR005085">
    <property type="entry name" value="CBM25"/>
</dbReference>
<gene>
    <name evidence="2" type="ORF">U472_13800</name>
</gene>
<dbReference type="GO" id="GO:2001070">
    <property type="term" value="F:starch binding"/>
    <property type="evidence" value="ECO:0007669"/>
    <property type="project" value="InterPro"/>
</dbReference>
<dbReference type="RefSeq" id="WP_068719329.1">
    <property type="nucleotide sequence ID" value="NZ_LWDV01000010.1"/>
</dbReference>
<feature type="domain" description="Carbohydrate binding module family 25" evidence="1">
    <location>
        <begin position="20"/>
        <end position="103"/>
    </location>
</feature>
<evidence type="ECO:0000313" key="2">
    <source>
        <dbReference type="EMBL" id="OCL25417.1"/>
    </source>
</evidence>